<dbReference type="AlphaFoldDB" id="A0A9Q3IUZ9"/>
<evidence type="ECO:0000313" key="2">
    <source>
        <dbReference type="EMBL" id="MBW0550442.1"/>
    </source>
</evidence>
<keyword evidence="3" id="KW-1185">Reference proteome</keyword>
<name>A0A9Q3IUZ9_9BASI</name>
<evidence type="ECO:0000313" key="3">
    <source>
        <dbReference type="Proteomes" id="UP000765509"/>
    </source>
</evidence>
<proteinExistence type="predicted"/>
<organism evidence="2 3">
    <name type="scientific">Austropuccinia psidii MF-1</name>
    <dbReference type="NCBI Taxonomy" id="1389203"/>
    <lineage>
        <taxon>Eukaryota</taxon>
        <taxon>Fungi</taxon>
        <taxon>Dikarya</taxon>
        <taxon>Basidiomycota</taxon>
        <taxon>Pucciniomycotina</taxon>
        <taxon>Pucciniomycetes</taxon>
        <taxon>Pucciniales</taxon>
        <taxon>Sphaerophragmiaceae</taxon>
        <taxon>Austropuccinia</taxon>
    </lineage>
</organism>
<sequence>MEQMNSGQITSQMNWEASPSETSTQQRKRHMSEEAQLYWQQTEHERMLKRQRHENNHIFELLKEINQHNCGTNEVGFESGNLQTHANDNDGEFNWEDVAVLTQSLCDQAVQSGSDNGKSAQRDGVEDWADDSTNIQSQTKGSQTVGKIPGTSRRSHWNSVSQLSSVSRGTTHWDCNFMNNMNTNMQNVLLPLMLMLQQSQDCTEERDCIQRSRDDER</sequence>
<feature type="compositionally biased region" description="Polar residues" evidence="1">
    <location>
        <begin position="1"/>
        <end position="25"/>
    </location>
</feature>
<feature type="region of interest" description="Disordered" evidence="1">
    <location>
        <begin position="132"/>
        <end position="163"/>
    </location>
</feature>
<feature type="compositionally biased region" description="Polar residues" evidence="1">
    <location>
        <begin position="132"/>
        <end position="145"/>
    </location>
</feature>
<reference evidence="2" key="1">
    <citation type="submission" date="2021-03" db="EMBL/GenBank/DDBJ databases">
        <title>Draft genome sequence of rust myrtle Austropuccinia psidii MF-1, a brazilian biotype.</title>
        <authorList>
            <person name="Quecine M.C."/>
            <person name="Pachon D.M.R."/>
            <person name="Bonatelli M.L."/>
            <person name="Correr F.H."/>
            <person name="Franceschini L.M."/>
            <person name="Leite T.F."/>
            <person name="Margarido G.R.A."/>
            <person name="Almeida C.A."/>
            <person name="Ferrarezi J.A."/>
            <person name="Labate C.A."/>
        </authorList>
    </citation>
    <scope>NUCLEOTIDE SEQUENCE</scope>
    <source>
        <strain evidence="2">MF-1</strain>
    </source>
</reference>
<feature type="region of interest" description="Disordered" evidence="1">
    <location>
        <begin position="1"/>
        <end position="33"/>
    </location>
</feature>
<dbReference type="Proteomes" id="UP000765509">
    <property type="component" value="Unassembled WGS sequence"/>
</dbReference>
<gene>
    <name evidence="2" type="ORF">O181_090157</name>
</gene>
<dbReference type="EMBL" id="AVOT02056013">
    <property type="protein sequence ID" value="MBW0550442.1"/>
    <property type="molecule type" value="Genomic_DNA"/>
</dbReference>
<accession>A0A9Q3IUZ9</accession>
<evidence type="ECO:0000256" key="1">
    <source>
        <dbReference type="SAM" id="MobiDB-lite"/>
    </source>
</evidence>
<protein>
    <submittedName>
        <fullName evidence="2">Uncharacterized protein</fullName>
    </submittedName>
</protein>
<comment type="caution">
    <text evidence="2">The sequence shown here is derived from an EMBL/GenBank/DDBJ whole genome shotgun (WGS) entry which is preliminary data.</text>
</comment>